<sequence>MTKNYVYSIIKPDYSSLGYVIATANVDDKHDRSAPSDFHWKILKCRMVIFSHPSILASPDKSDVKKVHIIFSRRGDDFDCINSLFLKFSLVQEGLIRNVDNDTYKMCFFYTMAAKLAPAWNLLSCSYFVNKRDFLTRIGPQEGVQCFCSVNNDTIMLELKPVKINLLRSDNKFYPGECIRVLPSLNKANIEEFYESLPKMGDFKNFKDMRRHWKNIHGYRLPEEERPYYAVRFWRGEPLTYPDICLTRTFPIITPVPKASEECILKNFINCLKTKMPLILGLPIDINETESQMIHKNVKDTQAISLCTPTQN</sequence>
<comment type="caution">
    <text evidence="2">The sequence shown here is derived from an EMBL/GenBank/DDBJ whole genome shotgun (WGS) entry which is preliminary data.</text>
</comment>
<organism evidence="2 3">
    <name type="scientific">Leptosia nina</name>
    <dbReference type="NCBI Taxonomy" id="320188"/>
    <lineage>
        <taxon>Eukaryota</taxon>
        <taxon>Metazoa</taxon>
        <taxon>Ecdysozoa</taxon>
        <taxon>Arthropoda</taxon>
        <taxon>Hexapoda</taxon>
        <taxon>Insecta</taxon>
        <taxon>Pterygota</taxon>
        <taxon>Neoptera</taxon>
        <taxon>Endopterygota</taxon>
        <taxon>Lepidoptera</taxon>
        <taxon>Glossata</taxon>
        <taxon>Ditrysia</taxon>
        <taxon>Papilionoidea</taxon>
        <taxon>Pieridae</taxon>
        <taxon>Pierinae</taxon>
        <taxon>Leptosia</taxon>
    </lineage>
</organism>
<proteinExistence type="predicted"/>
<dbReference type="AlphaFoldDB" id="A0AAV1JNM5"/>
<name>A0AAV1JNM5_9NEOP</name>
<keyword evidence="3" id="KW-1185">Reference proteome</keyword>
<evidence type="ECO:0000259" key="1">
    <source>
        <dbReference type="Pfam" id="PF15813"/>
    </source>
</evidence>
<dbReference type="Proteomes" id="UP001497472">
    <property type="component" value="Unassembled WGS sequence"/>
</dbReference>
<feature type="domain" description="DUF4708" evidence="1">
    <location>
        <begin position="6"/>
        <end position="164"/>
    </location>
</feature>
<feature type="domain" description="DUF4708" evidence="1">
    <location>
        <begin position="180"/>
        <end position="252"/>
    </location>
</feature>
<dbReference type="Pfam" id="PF15813">
    <property type="entry name" value="DUF4708"/>
    <property type="match status" value="2"/>
</dbReference>
<dbReference type="PANTHER" id="PTHR28495:SF1">
    <property type="entry name" value="GENE, 17266-RELATED"/>
    <property type="match status" value="1"/>
</dbReference>
<dbReference type="EMBL" id="CAVLEF010000040">
    <property type="protein sequence ID" value="CAK1549801.1"/>
    <property type="molecule type" value="Genomic_DNA"/>
</dbReference>
<evidence type="ECO:0000313" key="3">
    <source>
        <dbReference type="Proteomes" id="UP001497472"/>
    </source>
</evidence>
<dbReference type="InterPro" id="IPR031643">
    <property type="entry name" value="DUF4708"/>
</dbReference>
<evidence type="ECO:0000313" key="2">
    <source>
        <dbReference type="EMBL" id="CAK1549801.1"/>
    </source>
</evidence>
<reference evidence="2 3" key="1">
    <citation type="submission" date="2023-11" db="EMBL/GenBank/DDBJ databases">
        <authorList>
            <person name="Okamura Y."/>
        </authorList>
    </citation>
    <scope>NUCLEOTIDE SEQUENCE [LARGE SCALE GENOMIC DNA]</scope>
</reference>
<dbReference type="PANTHER" id="PTHR28495">
    <property type="entry name" value="HYPOTHETICAL PROTEIN LOC100359752"/>
    <property type="match status" value="1"/>
</dbReference>
<protein>
    <recommendedName>
        <fullName evidence="1">DUF4708 domain-containing protein</fullName>
    </recommendedName>
</protein>
<accession>A0AAV1JNM5</accession>
<gene>
    <name evidence="2" type="ORF">LNINA_LOCUS9074</name>
</gene>